<name>A0A3M0KKL9_HIRRU</name>
<dbReference type="Proteomes" id="UP000269221">
    <property type="component" value="Unassembled WGS sequence"/>
</dbReference>
<evidence type="ECO:0000313" key="1">
    <source>
        <dbReference type="EMBL" id="RMC13792.1"/>
    </source>
</evidence>
<organism evidence="1 2">
    <name type="scientific">Hirundo rustica rustica</name>
    <dbReference type="NCBI Taxonomy" id="333673"/>
    <lineage>
        <taxon>Eukaryota</taxon>
        <taxon>Metazoa</taxon>
        <taxon>Chordata</taxon>
        <taxon>Craniata</taxon>
        <taxon>Vertebrata</taxon>
        <taxon>Euteleostomi</taxon>
        <taxon>Archelosauria</taxon>
        <taxon>Archosauria</taxon>
        <taxon>Dinosauria</taxon>
        <taxon>Saurischia</taxon>
        <taxon>Theropoda</taxon>
        <taxon>Coelurosauria</taxon>
        <taxon>Aves</taxon>
        <taxon>Neognathae</taxon>
        <taxon>Neoaves</taxon>
        <taxon>Telluraves</taxon>
        <taxon>Australaves</taxon>
        <taxon>Passeriformes</taxon>
        <taxon>Sylvioidea</taxon>
        <taxon>Hirundinidae</taxon>
        <taxon>Hirundo</taxon>
    </lineage>
</organism>
<reference evidence="1 2" key="1">
    <citation type="submission" date="2018-07" db="EMBL/GenBank/DDBJ databases">
        <title>A high quality draft genome assembly of the barn swallow (H. rustica rustica).</title>
        <authorList>
            <person name="Formenti G."/>
            <person name="Chiara M."/>
            <person name="Poveda L."/>
            <person name="Francoijs K.-J."/>
            <person name="Bonisoli-Alquati A."/>
            <person name="Canova L."/>
            <person name="Gianfranceschi L."/>
            <person name="Horner D.S."/>
            <person name="Saino N."/>
        </authorList>
    </citation>
    <scope>NUCLEOTIDE SEQUENCE [LARGE SCALE GENOMIC DNA]</scope>
    <source>
        <strain evidence="1">Chelidonia</strain>
        <tissue evidence="1">Blood</tissue>
    </source>
</reference>
<accession>A0A3M0KKL9</accession>
<dbReference type="EMBL" id="QRBI01000105">
    <property type="protein sequence ID" value="RMC13792.1"/>
    <property type="molecule type" value="Genomic_DNA"/>
</dbReference>
<keyword evidence="2" id="KW-1185">Reference proteome</keyword>
<protein>
    <submittedName>
        <fullName evidence="1">Uncharacterized protein</fullName>
    </submittedName>
</protein>
<dbReference type="OrthoDB" id="276744at2759"/>
<dbReference type="AlphaFoldDB" id="A0A3M0KKL9"/>
<proteinExistence type="predicted"/>
<evidence type="ECO:0000313" key="2">
    <source>
        <dbReference type="Proteomes" id="UP000269221"/>
    </source>
</evidence>
<dbReference type="PANTHER" id="PTHR33332">
    <property type="entry name" value="REVERSE TRANSCRIPTASE DOMAIN-CONTAINING PROTEIN"/>
    <property type="match status" value="1"/>
</dbReference>
<sequence>MSQLCPGAQKAKGIPAWISNGVASRSRAGIVPLCSALVGPHLESCVQFWAPHYKKDFEGLGSVQRRAAELGKGLEHKCCEEWLRELGVFSLEKRQLREHPTALQLPDRRV</sequence>
<dbReference type="STRING" id="333673.A0A3M0KKL9"/>
<comment type="caution">
    <text evidence="1">The sequence shown here is derived from an EMBL/GenBank/DDBJ whole genome shotgun (WGS) entry which is preliminary data.</text>
</comment>
<gene>
    <name evidence="1" type="ORF">DUI87_08875</name>
</gene>